<evidence type="ECO:0000256" key="5">
    <source>
        <dbReference type="ARBA" id="ARBA00022679"/>
    </source>
</evidence>
<dbReference type="GO" id="GO:0032580">
    <property type="term" value="C:Golgi cisterna membrane"/>
    <property type="evidence" value="ECO:0007669"/>
    <property type="project" value="UniProtKB-SubCell"/>
</dbReference>
<gene>
    <name evidence="9" type="ORF">C0Q70_06087</name>
</gene>
<dbReference type="InterPro" id="IPR038577">
    <property type="entry name" value="GT10-like_C_sf"/>
</dbReference>
<dbReference type="PANTHER" id="PTHR48438">
    <property type="entry name" value="ALPHA-(1,3)-FUCOSYLTRANSFERASE C-RELATED"/>
    <property type="match status" value="1"/>
</dbReference>
<dbReference type="UniPathway" id="UPA00378"/>
<dbReference type="InterPro" id="IPR055270">
    <property type="entry name" value="Glyco_tran_10_C"/>
</dbReference>
<evidence type="ECO:0000313" key="10">
    <source>
        <dbReference type="Proteomes" id="UP000245119"/>
    </source>
</evidence>
<dbReference type="GO" id="GO:0008417">
    <property type="term" value="F:fucosyltransferase activity"/>
    <property type="evidence" value="ECO:0007669"/>
    <property type="project" value="InterPro"/>
</dbReference>
<comment type="subcellular location">
    <subcellularLocation>
        <location evidence="1">Golgi apparatus membrane</location>
        <topology evidence="1">Single-pass type II membrane protein</topology>
    </subcellularLocation>
    <subcellularLocation>
        <location evidence="7">Golgi apparatus</location>
        <location evidence="7">Golgi stack membrane</location>
        <topology evidence="7">Single-pass type II membrane protein</topology>
    </subcellularLocation>
</comment>
<evidence type="ECO:0000256" key="1">
    <source>
        <dbReference type="ARBA" id="ARBA00004323"/>
    </source>
</evidence>
<accession>A0A2T7PN12</accession>
<dbReference type="EC" id="2.4.1.-" evidence="7"/>
<evidence type="ECO:0000256" key="6">
    <source>
        <dbReference type="ARBA" id="ARBA00023034"/>
    </source>
</evidence>
<dbReference type="SUPFAM" id="SSF53756">
    <property type="entry name" value="UDP-Glycosyltransferase/glycogen phosphorylase"/>
    <property type="match status" value="1"/>
</dbReference>
<evidence type="ECO:0000256" key="2">
    <source>
        <dbReference type="ARBA" id="ARBA00004922"/>
    </source>
</evidence>
<evidence type="ECO:0000256" key="4">
    <source>
        <dbReference type="ARBA" id="ARBA00022676"/>
    </source>
</evidence>
<dbReference type="EMBL" id="PZQS01000003">
    <property type="protein sequence ID" value="PVD34809.1"/>
    <property type="molecule type" value="Genomic_DNA"/>
</dbReference>
<keyword evidence="5 7" id="KW-0808">Transferase</keyword>
<keyword evidence="7" id="KW-0472">Membrane</keyword>
<keyword evidence="6 7" id="KW-0333">Golgi apparatus</keyword>
<dbReference type="AlphaFoldDB" id="A0A2T7PN12"/>
<keyword evidence="7" id="KW-0812">Transmembrane</keyword>
<dbReference type="PANTHER" id="PTHR48438:SF1">
    <property type="entry name" value="ALPHA-(1,3)-FUCOSYLTRANSFERASE C-RELATED"/>
    <property type="match status" value="1"/>
</dbReference>
<comment type="caution">
    <text evidence="9">The sequence shown here is derived from an EMBL/GenBank/DDBJ whole genome shotgun (WGS) entry which is preliminary data.</text>
</comment>
<sequence>MCPLLRGSSREFFGACPVSACALSFVRSNDNLTADAVVFHDLPEKLAVPQRTSPTQVYVFMHMESPVHVSDRYKSTLWNARAREVPTRAFLLSLRRNKTKAVAWFSSHCNVQSRRDEYVARLRRVIPVDIYGRCGSLQCTGPTCEQMLSTDYMFYLSYENSFCQDYVTEKFFRVFKENVYVVPVVRGGADYDKYFMRGVYVDSEWFESPEDLGRHLLELMEDEETYVDMLWRRAHFLYHEHGIVDAKCQLCHRLHNVHRFAKTYPDLYEWNHHNRCRPPNTNELRDTNPVFWQLVSLNSFSAEPAPTGNVTLCKNFML</sequence>
<dbReference type="Pfam" id="PF00852">
    <property type="entry name" value="Glyco_transf_10"/>
    <property type="match status" value="1"/>
</dbReference>
<dbReference type="OrthoDB" id="6140949at2759"/>
<proteinExistence type="inferred from homology"/>
<keyword evidence="4 7" id="KW-0328">Glycosyltransferase</keyword>
<comment type="pathway">
    <text evidence="2">Protein modification; protein glycosylation.</text>
</comment>
<evidence type="ECO:0000259" key="8">
    <source>
        <dbReference type="Pfam" id="PF00852"/>
    </source>
</evidence>
<protein>
    <recommendedName>
        <fullName evidence="7">Fucosyltransferase</fullName>
        <ecNumber evidence="7">2.4.1.-</ecNumber>
    </recommendedName>
</protein>
<dbReference type="InterPro" id="IPR001503">
    <property type="entry name" value="Glyco_trans_10"/>
</dbReference>
<reference evidence="9 10" key="1">
    <citation type="submission" date="2018-04" db="EMBL/GenBank/DDBJ databases">
        <title>The genome of golden apple snail Pomacea canaliculata provides insight into stress tolerance and invasive adaptation.</title>
        <authorList>
            <person name="Liu C."/>
            <person name="Liu B."/>
            <person name="Ren Y."/>
            <person name="Zhang Y."/>
            <person name="Wang H."/>
            <person name="Li S."/>
            <person name="Jiang F."/>
            <person name="Yin L."/>
            <person name="Zhang G."/>
            <person name="Qian W."/>
            <person name="Fan W."/>
        </authorList>
    </citation>
    <scope>NUCLEOTIDE SEQUENCE [LARGE SCALE GENOMIC DNA]</scope>
    <source>
        <strain evidence="9">SZHN2017</strain>
        <tissue evidence="9">Muscle</tissue>
    </source>
</reference>
<evidence type="ECO:0000256" key="3">
    <source>
        <dbReference type="ARBA" id="ARBA00008919"/>
    </source>
</evidence>
<organism evidence="9 10">
    <name type="scientific">Pomacea canaliculata</name>
    <name type="common">Golden apple snail</name>
    <dbReference type="NCBI Taxonomy" id="400727"/>
    <lineage>
        <taxon>Eukaryota</taxon>
        <taxon>Metazoa</taxon>
        <taxon>Spiralia</taxon>
        <taxon>Lophotrochozoa</taxon>
        <taxon>Mollusca</taxon>
        <taxon>Gastropoda</taxon>
        <taxon>Caenogastropoda</taxon>
        <taxon>Architaenioglossa</taxon>
        <taxon>Ampullarioidea</taxon>
        <taxon>Ampullariidae</taxon>
        <taxon>Pomacea</taxon>
    </lineage>
</organism>
<evidence type="ECO:0000256" key="7">
    <source>
        <dbReference type="RuleBase" id="RU003832"/>
    </source>
</evidence>
<dbReference type="Proteomes" id="UP000245119">
    <property type="component" value="Linkage Group LG3"/>
</dbReference>
<dbReference type="GO" id="GO:0000139">
    <property type="term" value="C:Golgi membrane"/>
    <property type="evidence" value="ECO:0007669"/>
    <property type="project" value="UniProtKB-SubCell"/>
</dbReference>
<feature type="domain" description="Fucosyltransferase C-terminal" evidence="8">
    <location>
        <begin position="97"/>
        <end position="270"/>
    </location>
</feature>
<name>A0A2T7PN12_POMCA</name>
<comment type="similarity">
    <text evidence="3 7">Belongs to the glycosyltransferase 10 family.</text>
</comment>
<evidence type="ECO:0000313" key="9">
    <source>
        <dbReference type="EMBL" id="PVD34809.1"/>
    </source>
</evidence>
<keyword evidence="10" id="KW-1185">Reference proteome</keyword>
<dbReference type="Gene3D" id="3.40.50.11660">
    <property type="entry name" value="Glycosyl transferase family 10, C-terminal domain"/>
    <property type="match status" value="1"/>
</dbReference>